<reference evidence="2" key="1">
    <citation type="submission" date="2014-11" db="EMBL/GenBank/DDBJ databases">
        <authorList>
            <person name="Amaro Gonzalez C."/>
        </authorList>
    </citation>
    <scope>NUCLEOTIDE SEQUENCE</scope>
</reference>
<evidence type="ECO:0000256" key="1">
    <source>
        <dbReference type="SAM" id="MobiDB-lite"/>
    </source>
</evidence>
<sequence length="41" mass="4482">MSAAEIKDVHNANDTKGDDADWAADKGCFRQLESKNPDSET</sequence>
<organism evidence="2">
    <name type="scientific">Anguilla anguilla</name>
    <name type="common">European freshwater eel</name>
    <name type="synonym">Muraena anguilla</name>
    <dbReference type="NCBI Taxonomy" id="7936"/>
    <lineage>
        <taxon>Eukaryota</taxon>
        <taxon>Metazoa</taxon>
        <taxon>Chordata</taxon>
        <taxon>Craniata</taxon>
        <taxon>Vertebrata</taxon>
        <taxon>Euteleostomi</taxon>
        <taxon>Actinopterygii</taxon>
        <taxon>Neopterygii</taxon>
        <taxon>Teleostei</taxon>
        <taxon>Anguilliformes</taxon>
        <taxon>Anguillidae</taxon>
        <taxon>Anguilla</taxon>
    </lineage>
</organism>
<evidence type="ECO:0000313" key="2">
    <source>
        <dbReference type="EMBL" id="JAH58540.1"/>
    </source>
</evidence>
<feature type="region of interest" description="Disordered" evidence="1">
    <location>
        <begin position="1"/>
        <end position="22"/>
    </location>
</feature>
<dbReference type="AlphaFoldDB" id="A0A0E9U023"/>
<reference evidence="2" key="2">
    <citation type="journal article" date="2015" name="Fish Shellfish Immunol.">
        <title>Early steps in the European eel (Anguilla anguilla)-Vibrio vulnificus interaction in the gills: Role of the RtxA13 toxin.</title>
        <authorList>
            <person name="Callol A."/>
            <person name="Pajuelo D."/>
            <person name="Ebbesson L."/>
            <person name="Teles M."/>
            <person name="MacKenzie S."/>
            <person name="Amaro C."/>
        </authorList>
    </citation>
    <scope>NUCLEOTIDE SEQUENCE</scope>
</reference>
<accession>A0A0E9U023</accession>
<name>A0A0E9U023_ANGAN</name>
<proteinExistence type="predicted"/>
<dbReference type="EMBL" id="GBXM01050037">
    <property type="protein sequence ID" value="JAH58540.1"/>
    <property type="molecule type" value="Transcribed_RNA"/>
</dbReference>
<protein>
    <submittedName>
        <fullName evidence="2">Uncharacterized protein</fullName>
    </submittedName>
</protein>